<name>A0A096P7I3_OSTTA</name>
<feature type="domain" description="Thioredoxin" evidence="1">
    <location>
        <begin position="92"/>
        <end position="177"/>
    </location>
</feature>
<dbReference type="PANTHER" id="PTHR21148">
    <property type="entry name" value="THIOREDOXIN DOMAIN-CONTAINING PROTEIN 9"/>
    <property type="match status" value="1"/>
</dbReference>
<gene>
    <name evidence="2" type="ORF">OT_ostta03g00280</name>
</gene>
<reference evidence="2 3" key="2">
    <citation type="journal article" date="2014" name="BMC Genomics">
        <title>An improved genome of the model marine alga Ostreococcus tauri unfolds by assessing Illumina de novo assemblies.</title>
        <authorList>
            <person name="Blanc-Mathieu R."/>
            <person name="Verhelst B."/>
            <person name="Derelle E."/>
            <person name="Rombauts S."/>
            <person name="Bouget F.Y."/>
            <person name="Carre I."/>
            <person name="Chateau A."/>
            <person name="Eyre-Walker A."/>
            <person name="Grimsley N."/>
            <person name="Moreau H."/>
            <person name="Piegu B."/>
            <person name="Rivals E."/>
            <person name="Schackwitz W."/>
            <person name="Van de Peer Y."/>
            <person name="Piganeau G."/>
        </authorList>
    </citation>
    <scope>NUCLEOTIDE SEQUENCE [LARGE SCALE GENOMIC DNA]</scope>
    <source>
        <strain evidence="3">OTTH 0595 / CCAP 157/2 / RCC745</strain>
    </source>
</reference>
<dbReference type="SUPFAM" id="SSF52833">
    <property type="entry name" value="Thioredoxin-like"/>
    <property type="match status" value="1"/>
</dbReference>
<dbReference type="Pfam" id="PF00085">
    <property type="entry name" value="Thioredoxin"/>
    <property type="match status" value="1"/>
</dbReference>
<evidence type="ECO:0000313" key="2">
    <source>
        <dbReference type="EMBL" id="CEF96959.1"/>
    </source>
</evidence>
<dbReference type="EMBL" id="CAID01000003">
    <property type="protein sequence ID" value="CEF96959.1"/>
    <property type="molecule type" value="Genomic_DNA"/>
</dbReference>
<dbReference type="InParanoid" id="A0A096P7I3"/>
<dbReference type="InterPro" id="IPR036249">
    <property type="entry name" value="Thioredoxin-like_sf"/>
</dbReference>
<sequence>MENMNSGQFKQAMHSINYGHVMQAAAEDYAREMKMSEREAKARAKAAGVVDARELCEDPDLEEIHRERVQAMKEAQERRMKMEREGHGTLSEVEEKEFLPEVTTTQLVVAHFYHQEFERCRIMDKHLSALSKKYFDTKFIKISAPDAPFFVTKLQVKVLPCLIFFKNGVAFDRLVGFEDLGGKDDYPTAKLERILLDAGAVVPVERNDSDSEDEAEEIRREAMNRMIRGGYHRNDDDEDSDFE</sequence>
<dbReference type="FunCoup" id="A0A096P7I3">
    <property type="interactions" value="403"/>
</dbReference>
<evidence type="ECO:0000313" key="3">
    <source>
        <dbReference type="Proteomes" id="UP000009170"/>
    </source>
</evidence>
<dbReference type="STRING" id="70448.A0A096P7I3"/>
<dbReference type="CDD" id="cd02989">
    <property type="entry name" value="Phd_like_TxnDC9"/>
    <property type="match status" value="1"/>
</dbReference>
<protein>
    <submittedName>
        <fullName evidence="2">Thioredoxin-like fold</fullName>
    </submittedName>
</protein>
<dbReference type="OrthoDB" id="10257948at2759"/>
<reference evidence="3" key="1">
    <citation type="journal article" date="2006" name="Proc. Natl. Acad. Sci. U.S.A.">
        <title>Genome analysis of the smallest free-living eukaryote Ostreococcus tauri unveils many unique features.</title>
        <authorList>
            <person name="Derelle E."/>
            <person name="Ferraz C."/>
            <person name="Rombauts S."/>
            <person name="Rouze P."/>
            <person name="Worden A.Z."/>
            <person name="Robbens S."/>
            <person name="Partensky F."/>
            <person name="Degroeve S."/>
            <person name="Echeynie S."/>
            <person name="Cooke R."/>
            <person name="Saeys Y."/>
            <person name="Wuyts J."/>
            <person name="Jabbari K."/>
            <person name="Bowler C."/>
            <person name="Panaud O."/>
            <person name="Piegu B."/>
            <person name="Ball S.G."/>
            <person name="Ral J.-P."/>
            <person name="Bouget F.-Y."/>
            <person name="Piganeau G."/>
            <person name="De Baets B."/>
            <person name="Picard A."/>
            <person name="Delseny M."/>
            <person name="Demaille J."/>
            <person name="Van de Peer Y."/>
            <person name="Moreau H."/>
        </authorList>
    </citation>
    <scope>NUCLEOTIDE SEQUENCE [LARGE SCALE GENOMIC DNA]</scope>
    <source>
        <strain evidence="3">OTTH 0595 / CCAP 157/2 / RCC745</strain>
    </source>
</reference>
<dbReference type="RefSeq" id="XP_022838403.1">
    <property type="nucleotide sequence ID" value="XM_022984660.1"/>
</dbReference>
<accession>A0A096P7I3</accession>
<comment type="caution">
    <text evidence="2">The sequence shown here is derived from an EMBL/GenBank/DDBJ whole genome shotgun (WGS) entry which is preliminary data.</text>
</comment>
<dbReference type="Gene3D" id="3.40.30.10">
    <property type="entry name" value="Glutaredoxin"/>
    <property type="match status" value="1"/>
</dbReference>
<dbReference type="Proteomes" id="UP000009170">
    <property type="component" value="Unassembled WGS sequence"/>
</dbReference>
<evidence type="ECO:0000259" key="1">
    <source>
        <dbReference type="Pfam" id="PF00085"/>
    </source>
</evidence>
<proteinExistence type="predicted"/>
<dbReference type="GeneID" id="9832938"/>
<dbReference type="InterPro" id="IPR013766">
    <property type="entry name" value="Thioredoxin_domain"/>
</dbReference>
<keyword evidence="3" id="KW-1185">Reference proteome</keyword>
<organism evidence="2 3">
    <name type="scientific">Ostreococcus tauri</name>
    <name type="common">Marine green alga</name>
    <dbReference type="NCBI Taxonomy" id="70448"/>
    <lineage>
        <taxon>Eukaryota</taxon>
        <taxon>Viridiplantae</taxon>
        <taxon>Chlorophyta</taxon>
        <taxon>Mamiellophyceae</taxon>
        <taxon>Mamiellales</taxon>
        <taxon>Bathycoccaceae</taxon>
        <taxon>Ostreococcus</taxon>
    </lineage>
</organism>
<dbReference type="AlphaFoldDB" id="A0A096P7I3"/>
<dbReference type="KEGG" id="ota:OT_ostta03g00280"/>